<feature type="compositionally biased region" description="Pro residues" evidence="1">
    <location>
        <begin position="581"/>
        <end position="592"/>
    </location>
</feature>
<dbReference type="RefSeq" id="WP_348262116.1">
    <property type="nucleotide sequence ID" value="NZ_CP121196.1"/>
</dbReference>
<feature type="signal peptide" evidence="2">
    <location>
        <begin position="1"/>
        <end position="22"/>
    </location>
</feature>
<evidence type="ECO:0008006" key="4">
    <source>
        <dbReference type="Google" id="ProtNLM"/>
    </source>
</evidence>
<feature type="chain" id="PRO_5043515200" description="Peptidase M48 domain-containing protein" evidence="2">
    <location>
        <begin position="23"/>
        <end position="631"/>
    </location>
</feature>
<name>A0AAU7DHM8_9BACT</name>
<evidence type="ECO:0000256" key="1">
    <source>
        <dbReference type="SAM" id="MobiDB-lite"/>
    </source>
</evidence>
<accession>A0AAU7DHM8</accession>
<dbReference type="AlphaFoldDB" id="A0AAU7DHM8"/>
<sequence>MMFRKIALTLLTATLGTSGAYAKKAPKFEQAHQLTSEQAALVQKSIGQEKILIKAIQQRTPLVETYIQDTRPDVKLYQIPVGDQYTLSRVDFGKGFFDKTYETKDSANKKGWFKGSLASITGITKALGLDKHFTYNPTGFMQMMFLDPTGFDQQHYVFSYVRREFLGSVRTWVFDVHPKVAGMGRFYGRIWIEDQDGNVVRFNGTYTGPKSEDDSRYYFHFDSWRMNVQPGIWLPVAIYVEESTRDGEKQVGLKAQTHFWGYSLKLPTRDSESVSMKVDDAEDKSEDSTDVSPLQASREWVLQAENNVIDRLEQAGLVAPLTPNGFETTVLDQIVTNLVVPNNIALSLPVHCRIMLTDTVEVTTVGNTILISKGLIDTMPRNEATIASVISMELAHIALGHHIDTRYAFNDRLMFPDESSFRRINMNHNDHDNQEAAAKAQQYLDASMYKDQLSTAGLYWSQLASRGGVLKALNTPKLGDSLLKTDGTPWMATIAHSAPKLNWDDLAQIPALPLGSWLKTDPWDDHVHQLNAKLYAPLNPRDKMPLEVTPVYFRLQRYDEAQSQAANAAAAKPNPGAAAPANPPAAGDPPAQPTGQPTGGTQPPAGTDQPVPSQAEGPQPQQTGGTPNPQQ</sequence>
<protein>
    <recommendedName>
        <fullName evidence="4">Peptidase M48 domain-containing protein</fullName>
    </recommendedName>
</protein>
<keyword evidence="2" id="KW-0732">Signal</keyword>
<evidence type="ECO:0000313" key="3">
    <source>
        <dbReference type="EMBL" id="XBH16886.1"/>
    </source>
</evidence>
<feature type="compositionally biased region" description="Low complexity" evidence="1">
    <location>
        <begin position="593"/>
        <end position="610"/>
    </location>
</feature>
<feature type="compositionally biased region" description="Low complexity" evidence="1">
    <location>
        <begin position="564"/>
        <end position="580"/>
    </location>
</feature>
<dbReference type="EMBL" id="CP121196">
    <property type="protein sequence ID" value="XBH16886.1"/>
    <property type="molecule type" value="Genomic_DNA"/>
</dbReference>
<proteinExistence type="predicted"/>
<feature type="region of interest" description="Disordered" evidence="1">
    <location>
        <begin position="273"/>
        <end position="294"/>
    </location>
</feature>
<feature type="compositionally biased region" description="Low complexity" evidence="1">
    <location>
        <begin position="617"/>
        <end position="631"/>
    </location>
</feature>
<gene>
    <name evidence="3" type="ORF">P8935_20210</name>
</gene>
<feature type="compositionally biased region" description="Acidic residues" evidence="1">
    <location>
        <begin position="280"/>
        <end position="289"/>
    </location>
</feature>
<organism evidence="3">
    <name type="scientific">Telmatobacter sp. DSM 110680</name>
    <dbReference type="NCBI Taxonomy" id="3036704"/>
    <lineage>
        <taxon>Bacteria</taxon>
        <taxon>Pseudomonadati</taxon>
        <taxon>Acidobacteriota</taxon>
        <taxon>Terriglobia</taxon>
        <taxon>Terriglobales</taxon>
        <taxon>Acidobacteriaceae</taxon>
        <taxon>Telmatobacter</taxon>
    </lineage>
</organism>
<feature type="region of interest" description="Disordered" evidence="1">
    <location>
        <begin position="564"/>
        <end position="631"/>
    </location>
</feature>
<evidence type="ECO:0000256" key="2">
    <source>
        <dbReference type="SAM" id="SignalP"/>
    </source>
</evidence>
<reference evidence="3" key="1">
    <citation type="submission" date="2023-03" db="EMBL/GenBank/DDBJ databases">
        <title>Edaphobacter sp.</title>
        <authorList>
            <person name="Huber K.J."/>
            <person name="Papendorf J."/>
            <person name="Pilke C."/>
            <person name="Bunk B."/>
            <person name="Sproeer C."/>
            <person name="Pester M."/>
        </authorList>
    </citation>
    <scope>NUCLEOTIDE SEQUENCE</scope>
    <source>
        <strain evidence="3">DSM 110680</strain>
    </source>
</reference>